<accession>A0ABX7P341</accession>
<feature type="chain" id="PRO_5045265783" evidence="1">
    <location>
        <begin position="33"/>
        <end position="174"/>
    </location>
</feature>
<dbReference type="Proteomes" id="UP000662747">
    <property type="component" value="Chromosome"/>
</dbReference>
<evidence type="ECO:0000313" key="2">
    <source>
        <dbReference type="EMBL" id="QSQ24876.1"/>
    </source>
</evidence>
<keyword evidence="1" id="KW-0732">Signal</keyword>
<protein>
    <submittedName>
        <fullName evidence="2">Uncharacterized protein</fullName>
    </submittedName>
</protein>
<reference evidence="2 3" key="1">
    <citation type="submission" date="2021-02" db="EMBL/GenBank/DDBJ databases">
        <title>De Novo genome assembly of isolated myxobacteria.</title>
        <authorList>
            <person name="Stevens D.C."/>
        </authorList>
    </citation>
    <scope>NUCLEOTIDE SEQUENCE [LARGE SCALE GENOMIC DNA]</scope>
    <source>
        <strain evidence="3">SCPEA02</strain>
    </source>
</reference>
<evidence type="ECO:0000256" key="1">
    <source>
        <dbReference type="SAM" id="SignalP"/>
    </source>
</evidence>
<keyword evidence="3" id="KW-1185">Reference proteome</keyword>
<proteinExistence type="predicted"/>
<dbReference type="EMBL" id="CP071090">
    <property type="protein sequence ID" value="QSQ24876.1"/>
    <property type="molecule type" value="Genomic_DNA"/>
</dbReference>
<dbReference type="RefSeq" id="WP_206726437.1">
    <property type="nucleotide sequence ID" value="NZ_CP071090.1"/>
</dbReference>
<feature type="signal peptide" evidence="1">
    <location>
        <begin position="1"/>
        <end position="32"/>
    </location>
</feature>
<organism evidence="2 3">
    <name type="scientific">Pyxidicoccus parkwayensis</name>
    <dbReference type="NCBI Taxonomy" id="2813578"/>
    <lineage>
        <taxon>Bacteria</taxon>
        <taxon>Pseudomonadati</taxon>
        <taxon>Myxococcota</taxon>
        <taxon>Myxococcia</taxon>
        <taxon>Myxococcales</taxon>
        <taxon>Cystobacterineae</taxon>
        <taxon>Myxococcaceae</taxon>
        <taxon>Pyxidicoccus</taxon>
    </lineage>
</organism>
<sequence>MIGARRFRLTGMRGTVLLAMVVAVGAAVTVGAALSTGADDTLRNDDDSLNGNHPRYTNRSLQGVWGFSSHLGMFLPPGGGSPLPIAGMGKISFDGRGGCSVVTVVNLNGQTVTSQSSSCIYSVGPDGMGTSQAVFPGSPISEPVPISFVIVDQGRELRAINTRFLVGGTTFRRQ</sequence>
<gene>
    <name evidence="2" type="ORF">JY651_08025</name>
</gene>
<name>A0ABX7P341_9BACT</name>
<evidence type="ECO:0000313" key="3">
    <source>
        <dbReference type="Proteomes" id="UP000662747"/>
    </source>
</evidence>